<gene>
    <name evidence="1" type="ORF">Sjap_011394</name>
</gene>
<protein>
    <submittedName>
        <fullName evidence="1">Uncharacterized protein</fullName>
    </submittedName>
</protein>
<dbReference type="AlphaFoldDB" id="A0AAP0JDF4"/>
<name>A0AAP0JDF4_9MAGN</name>
<comment type="caution">
    <text evidence="1">The sequence shown here is derived from an EMBL/GenBank/DDBJ whole genome shotgun (WGS) entry which is preliminary data.</text>
</comment>
<accession>A0AAP0JDF4</accession>
<dbReference type="EMBL" id="JBBNAE010000004">
    <property type="protein sequence ID" value="KAK9130907.1"/>
    <property type="molecule type" value="Genomic_DNA"/>
</dbReference>
<reference evidence="1 2" key="1">
    <citation type="submission" date="2024-01" db="EMBL/GenBank/DDBJ databases">
        <title>Genome assemblies of Stephania.</title>
        <authorList>
            <person name="Yang L."/>
        </authorList>
    </citation>
    <scope>NUCLEOTIDE SEQUENCE [LARGE SCALE GENOMIC DNA]</scope>
    <source>
        <strain evidence="1">QJT</strain>
        <tissue evidence="1">Leaf</tissue>
    </source>
</reference>
<proteinExistence type="predicted"/>
<dbReference type="Proteomes" id="UP001417504">
    <property type="component" value="Unassembled WGS sequence"/>
</dbReference>
<sequence length="62" mass="7360">MEDMLCRAKWDALSVEFVGNFFTQSDESIYLSSTKEFSIKKKKSSAVVDEEQQRTWWCREDD</sequence>
<evidence type="ECO:0000313" key="1">
    <source>
        <dbReference type="EMBL" id="KAK9130907.1"/>
    </source>
</evidence>
<organism evidence="1 2">
    <name type="scientific">Stephania japonica</name>
    <dbReference type="NCBI Taxonomy" id="461633"/>
    <lineage>
        <taxon>Eukaryota</taxon>
        <taxon>Viridiplantae</taxon>
        <taxon>Streptophyta</taxon>
        <taxon>Embryophyta</taxon>
        <taxon>Tracheophyta</taxon>
        <taxon>Spermatophyta</taxon>
        <taxon>Magnoliopsida</taxon>
        <taxon>Ranunculales</taxon>
        <taxon>Menispermaceae</taxon>
        <taxon>Menispermoideae</taxon>
        <taxon>Cissampelideae</taxon>
        <taxon>Stephania</taxon>
    </lineage>
</organism>
<keyword evidence="2" id="KW-1185">Reference proteome</keyword>
<evidence type="ECO:0000313" key="2">
    <source>
        <dbReference type="Proteomes" id="UP001417504"/>
    </source>
</evidence>